<dbReference type="Pfam" id="PF14310">
    <property type="entry name" value="Fn3-like"/>
    <property type="match status" value="1"/>
</dbReference>
<sequence length="50" mass="5404">MHVPGRALRHWCVRDRAWRVEPGVFQVLVGPSAGRAALSGAMTAGEHGPR</sequence>
<accession>B5HBY7</accession>
<dbReference type="Proteomes" id="UP000002805">
    <property type="component" value="Chromosome"/>
</dbReference>
<feature type="domain" description="Fibronectin type III-like" evidence="1">
    <location>
        <begin position="2"/>
        <end position="33"/>
    </location>
</feature>
<dbReference type="InterPro" id="IPR013783">
    <property type="entry name" value="Ig-like_fold"/>
</dbReference>
<dbReference type="EMBL" id="CM000950">
    <property type="protein sequence ID" value="EDY64348.2"/>
    <property type="molecule type" value="Genomic_DNA"/>
</dbReference>
<dbReference type="HOGENOM" id="CLU_3123333_0_0_11"/>
<dbReference type="AlphaFoldDB" id="B5HBY7"/>
<evidence type="ECO:0000313" key="3">
    <source>
        <dbReference type="Proteomes" id="UP000002805"/>
    </source>
</evidence>
<keyword evidence="3" id="KW-1185">Reference proteome</keyword>
<gene>
    <name evidence="2" type="ORF">SSDG_02670</name>
</gene>
<reference evidence="3" key="1">
    <citation type="submission" date="2008-02" db="EMBL/GenBank/DDBJ databases">
        <authorList>
            <consortium name="The Broad Institute Genome Sequencing Platform"/>
            <person name="Fischbach M."/>
            <person name="Ward D."/>
            <person name="Young S."/>
            <person name="Jaffe D."/>
            <person name="Gnerre S."/>
            <person name="Berlin A."/>
            <person name="Heiman D."/>
            <person name="Hepburn T."/>
            <person name="Sykes S."/>
            <person name="Alvarado L."/>
            <person name="Kodira C.D."/>
            <person name="Straight P."/>
            <person name="Clardy J."/>
            <person name="Hung D."/>
            <person name="Kolter R."/>
            <person name="Mekalanos J."/>
            <person name="Walker S."/>
            <person name="Walsh C.T."/>
            <person name="Lander E."/>
            <person name="Galagan J."/>
            <person name="Nusbaum C."/>
            <person name="Birren B."/>
        </authorList>
    </citation>
    <scope>NUCLEOTIDE SEQUENCE [LARGE SCALE GENOMIC DNA]</scope>
    <source>
        <strain evidence="3">ATCC 25486 / DSM 40338 / CBS 914.69 / JCM 4507 / NBRC 13074 / NRRL 2958 / 5647</strain>
    </source>
</reference>
<reference evidence="3" key="2">
    <citation type="submission" date="2009-10" db="EMBL/GenBank/DDBJ databases">
        <title>The genome sequence of Streptomyces pristinaespiralis strain ATCC 25486.</title>
        <authorList>
            <consortium name="The Broad Institute Genome Sequencing Platform"/>
            <consortium name="Broad Institute Microbial Sequencing Center"/>
            <person name="Fischbach M."/>
            <person name="Godfrey P."/>
            <person name="Ward D."/>
            <person name="Young S."/>
            <person name="Zeng Q."/>
            <person name="Koehrsen M."/>
            <person name="Alvarado L."/>
            <person name="Berlin A.M."/>
            <person name="Bochicchio J."/>
            <person name="Borenstein D."/>
            <person name="Chapman S.B."/>
            <person name="Chen Z."/>
            <person name="Engels R."/>
            <person name="Freedman E."/>
            <person name="Gellesch M."/>
            <person name="Goldberg J."/>
            <person name="Griggs A."/>
            <person name="Gujja S."/>
            <person name="Heilman E.R."/>
            <person name="Heiman D.I."/>
            <person name="Hepburn T.A."/>
            <person name="Howarth C."/>
            <person name="Jen D."/>
            <person name="Larson L."/>
            <person name="Lewis B."/>
            <person name="Mehta T."/>
            <person name="Park D."/>
            <person name="Pearson M."/>
            <person name="Richards J."/>
            <person name="Roberts A."/>
            <person name="Saif S."/>
            <person name="Shea T.D."/>
            <person name="Shenoy N."/>
            <person name="Sisk P."/>
            <person name="Stolte C."/>
            <person name="Sykes S.N."/>
            <person name="Thomson T."/>
            <person name="Walk T."/>
            <person name="White J."/>
            <person name="Yandava C."/>
            <person name="Straight P."/>
            <person name="Clardy J."/>
            <person name="Hung D."/>
            <person name="Kolter R."/>
            <person name="Mekalanos J."/>
            <person name="Walker S."/>
            <person name="Walsh C.T."/>
            <person name="Wieland-Brown L.C."/>
            <person name="Haas B."/>
            <person name="Nusbaum C."/>
            <person name="Birren B."/>
        </authorList>
    </citation>
    <scope>NUCLEOTIDE SEQUENCE [LARGE SCALE GENOMIC DNA]</scope>
    <source>
        <strain evidence="3">ATCC 25486 / DSM 40338 / CBS 914.69 / JCM 4507 / NBRC 13074 / NRRL 2958 / 5647</strain>
    </source>
</reference>
<name>B5HBY7_STRE2</name>
<evidence type="ECO:0000259" key="1">
    <source>
        <dbReference type="Pfam" id="PF14310"/>
    </source>
</evidence>
<evidence type="ECO:0000313" key="2">
    <source>
        <dbReference type="EMBL" id="EDY64348.2"/>
    </source>
</evidence>
<organism evidence="2 3">
    <name type="scientific">Streptomyces pristinaespiralis (strain ATCC 25486 / DSM 40338 / CBS 914.69 / JCM 4507 / KCC S-0507 / NBRC 13074 / NRRL 2958 / 5647)</name>
    <dbReference type="NCBI Taxonomy" id="457429"/>
    <lineage>
        <taxon>Bacteria</taxon>
        <taxon>Bacillati</taxon>
        <taxon>Actinomycetota</taxon>
        <taxon>Actinomycetes</taxon>
        <taxon>Kitasatosporales</taxon>
        <taxon>Streptomycetaceae</taxon>
        <taxon>Streptomyces</taxon>
    </lineage>
</organism>
<dbReference type="Gene3D" id="2.60.40.10">
    <property type="entry name" value="Immunoglobulins"/>
    <property type="match status" value="1"/>
</dbReference>
<dbReference type="InterPro" id="IPR026891">
    <property type="entry name" value="Fn3-like"/>
</dbReference>
<proteinExistence type="predicted"/>
<dbReference type="GO" id="GO:0005975">
    <property type="term" value="P:carbohydrate metabolic process"/>
    <property type="evidence" value="ECO:0007669"/>
    <property type="project" value="UniProtKB-ARBA"/>
</dbReference>
<protein>
    <submittedName>
        <fullName evidence="2">Predicted protein</fullName>
    </submittedName>
</protein>